<dbReference type="GO" id="GO:0030687">
    <property type="term" value="C:preribosome, large subunit precursor"/>
    <property type="evidence" value="ECO:0007669"/>
    <property type="project" value="TreeGrafter"/>
</dbReference>
<protein>
    <submittedName>
        <fullName evidence="1">rRNA-processing protein las1</fullName>
    </submittedName>
</protein>
<keyword evidence="2" id="KW-1185">Reference proteome</keyword>
<dbReference type="InterPro" id="IPR007174">
    <property type="entry name" value="Las1"/>
</dbReference>
<reference evidence="1 2" key="1">
    <citation type="submission" date="2018-11" db="EMBL/GenBank/DDBJ databases">
        <title>Genome sequence of Apiotrichum porosum DSM 27194.</title>
        <authorList>
            <person name="Aliyu H."/>
            <person name="Gorte O."/>
            <person name="Ochsenreither K."/>
        </authorList>
    </citation>
    <scope>NUCLEOTIDE SEQUENCE [LARGE SCALE GENOMIC DNA]</scope>
    <source>
        <strain evidence="1 2">DSM 27194</strain>
    </source>
</reference>
<dbReference type="OrthoDB" id="10263222at2759"/>
<dbReference type="GeneID" id="39585683"/>
<accession>A0A427XJX8</accession>
<dbReference type="Pfam" id="PF04031">
    <property type="entry name" value="Las1"/>
    <property type="match status" value="1"/>
</dbReference>
<dbReference type="RefSeq" id="XP_028474249.1">
    <property type="nucleotide sequence ID" value="XM_028616942.1"/>
</dbReference>
<sequence>MRAPRRVPWASNAELAELYDLIFLPGASTQSREAAMSRMSVYIASPSCPAFLHLLHALVGALLLPYPPTSAQEANVARMTYAMAVVRFVNGMVDPLQTGLHARPISHLAATLGLPASLVTLRHRATHEDLPPLSLLRRALEQATDYVHRNSFLPLLASSSAGVGWDKRARAEALVTRWKKTCKARVRARDVTAESASGHAVSRLKREVENEDPAEIIEAVVRVGLVPVGRKKRPSKRDTAPSQEALLVWGPLLMHLAATHPTASIASVLSQTVVGVIVDTAPRFQPPAHGMDADAAEDARKELASYRWALGVWLRWLWEADAAGELSVPADERVGVLRRLARELVHEDDVLRRIYGILAATSDEGPALAEMDELLERSNDTAGADDSDEEMELEGLEVEIGTGTSALEEEVDVDAKVASMEANLRSLDKMLAQRPTGAAARAGEGQDDDGHVVKGWAKVDEWPC</sequence>
<dbReference type="EMBL" id="RSCE01000010">
    <property type="protein sequence ID" value="RSH79102.1"/>
    <property type="molecule type" value="Genomic_DNA"/>
</dbReference>
<dbReference type="PANTHER" id="PTHR15002">
    <property type="entry name" value="RIBOSOMAL BIOGENESIS PROTEIN LAS1L"/>
    <property type="match status" value="1"/>
</dbReference>
<dbReference type="GO" id="GO:0000470">
    <property type="term" value="P:maturation of LSU-rRNA"/>
    <property type="evidence" value="ECO:0007669"/>
    <property type="project" value="TreeGrafter"/>
</dbReference>
<dbReference type="AlphaFoldDB" id="A0A427XJX8"/>
<dbReference type="GO" id="GO:0004519">
    <property type="term" value="F:endonuclease activity"/>
    <property type="evidence" value="ECO:0007669"/>
    <property type="project" value="InterPro"/>
</dbReference>
<evidence type="ECO:0000313" key="1">
    <source>
        <dbReference type="EMBL" id="RSH79102.1"/>
    </source>
</evidence>
<dbReference type="GO" id="GO:0090730">
    <property type="term" value="C:Las1 complex"/>
    <property type="evidence" value="ECO:0007669"/>
    <property type="project" value="InterPro"/>
</dbReference>
<dbReference type="GO" id="GO:0000460">
    <property type="term" value="P:maturation of 5.8S rRNA"/>
    <property type="evidence" value="ECO:0007669"/>
    <property type="project" value="TreeGrafter"/>
</dbReference>
<evidence type="ECO:0000313" key="2">
    <source>
        <dbReference type="Proteomes" id="UP000279236"/>
    </source>
</evidence>
<dbReference type="PANTHER" id="PTHR15002:SF0">
    <property type="entry name" value="RIBOSOMAL BIOGENESIS PROTEIN LAS1L"/>
    <property type="match status" value="1"/>
</dbReference>
<organism evidence="1 2">
    <name type="scientific">Apiotrichum porosum</name>
    <dbReference type="NCBI Taxonomy" id="105984"/>
    <lineage>
        <taxon>Eukaryota</taxon>
        <taxon>Fungi</taxon>
        <taxon>Dikarya</taxon>
        <taxon>Basidiomycota</taxon>
        <taxon>Agaricomycotina</taxon>
        <taxon>Tremellomycetes</taxon>
        <taxon>Trichosporonales</taxon>
        <taxon>Trichosporonaceae</taxon>
        <taxon>Apiotrichum</taxon>
    </lineage>
</organism>
<gene>
    <name evidence="1" type="primary">LAS1</name>
    <name evidence="1" type="ORF">EHS24_001140</name>
</gene>
<comment type="caution">
    <text evidence="1">The sequence shown here is derived from an EMBL/GenBank/DDBJ whole genome shotgun (WGS) entry which is preliminary data.</text>
</comment>
<name>A0A427XJX8_9TREE</name>
<proteinExistence type="predicted"/>
<dbReference type="STRING" id="105984.A0A427XJX8"/>
<dbReference type="Proteomes" id="UP000279236">
    <property type="component" value="Unassembled WGS sequence"/>
</dbReference>